<organism evidence="1 2">
    <name type="scientific">Micromonospora taraxaci</name>
    <dbReference type="NCBI Taxonomy" id="1316803"/>
    <lineage>
        <taxon>Bacteria</taxon>
        <taxon>Bacillati</taxon>
        <taxon>Actinomycetota</taxon>
        <taxon>Actinomycetes</taxon>
        <taxon>Micromonosporales</taxon>
        <taxon>Micromonosporaceae</taxon>
        <taxon>Micromonospora</taxon>
    </lineage>
</organism>
<dbReference type="AlphaFoldDB" id="A0A561VSZ4"/>
<dbReference type="EMBL" id="VIWZ01000001">
    <property type="protein sequence ID" value="TWG14731.1"/>
    <property type="molecule type" value="Genomic_DNA"/>
</dbReference>
<name>A0A561VSZ4_9ACTN</name>
<proteinExistence type="predicted"/>
<keyword evidence="2" id="KW-1185">Reference proteome</keyword>
<evidence type="ECO:0000313" key="2">
    <source>
        <dbReference type="Proteomes" id="UP000317685"/>
    </source>
</evidence>
<evidence type="ECO:0000313" key="1">
    <source>
        <dbReference type="EMBL" id="TWG14731.1"/>
    </source>
</evidence>
<gene>
    <name evidence="1" type="ORF">FHU34_1127</name>
</gene>
<protein>
    <submittedName>
        <fullName evidence="1">Uncharacterized protein</fullName>
    </submittedName>
</protein>
<accession>A0A561VSZ4</accession>
<dbReference type="Proteomes" id="UP000317685">
    <property type="component" value="Unassembled WGS sequence"/>
</dbReference>
<sequence>MQVAGGDVCQVLRGVDELGCQVERERYRGSVVLRS</sequence>
<comment type="caution">
    <text evidence="1">The sequence shown here is derived from an EMBL/GenBank/DDBJ whole genome shotgun (WGS) entry which is preliminary data.</text>
</comment>
<reference evidence="1 2" key="1">
    <citation type="submission" date="2019-06" db="EMBL/GenBank/DDBJ databases">
        <title>Sequencing the genomes of 1000 actinobacteria strains.</title>
        <authorList>
            <person name="Klenk H.-P."/>
        </authorList>
    </citation>
    <scope>NUCLEOTIDE SEQUENCE [LARGE SCALE GENOMIC DNA]</scope>
    <source>
        <strain evidence="1 2">DSM 45885</strain>
    </source>
</reference>